<feature type="transmembrane region" description="Helical" evidence="7">
    <location>
        <begin position="240"/>
        <end position="259"/>
    </location>
</feature>
<evidence type="ECO:0000313" key="9">
    <source>
        <dbReference type="EMBL" id="SIN69523.1"/>
    </source>
</evidence>
<evidence type="ECO:0000256" key="2">
    <source>
        <dbReference type="ARBA" id="ARBA00022448"/>
    </source>
</evidence>
<dbReference type="InterPro" id="IPR051393">
    <property type="entry name" value="ABC_transporter_permease"/>
</dbReference>
<dbReference type="Proteomes" id="UP000184699">
    <property type="component" value="Unassembled WGS sequence"/>
</dbReference>
<evidence type="ECO:0000256" key="1">
    <source>
        <dbReference type="ARBA" id="ARBA00004651"/>
    </source>
</evidence>
<organism evidence="9 10">
    <name type="scientific">Agromyces cerinus subsp. cerinus</name>
    <dbReference type="NCBI Taxonomy" id="232089"/>
    <lineage>
        <taxon>Bacteria</taxon>
        <taxon>Bacillati</taxon>
        <taxon>Actinomycetota</taxon>
        <taxon>Actinomycetes</taxon>
        <taxon>Micrococcales</taxon>
        <taxon>Microbacteriaceae</taxon>
        <taxon>Agromyces</taxon>
    </lineage>
</organism>
<gene>
    <name evidence="9" type="ORF">SAMN05443544_0143</name>
</gene>
<evidence type="ECO:0000256" key="6">
    <source>
        <dbReference type="ARBA" id="ARBA00023136"/>
    </source>
</evidence>
<dbReference type="OrthoDB" id="145927at2"/>
<feature type="transmembrane region" description="Helical" evidence="7">
    <location>
        <begin position="133"/>
        <end position="158"/>
    </location>
</feature>
<evidence type="ECO:0000256" key="5">
    <source>
        <dbReference type="ARBA" id="ARBA00022989"/>
    </source>
</evidence>
<evidence type="ECO:0000259" key="8">
    <source>
        <dbReference type="PROSITE" id="PS50928"/>
    </source>
</evidence>
<dbReference type="GO" id="GO:0005886">
    <property type="term" value="C:plasma membrane"/>
    <property type="evidence" value="ECO:0007669"/>
    <property type="project" value="UniProtKB-SubCell"/>
</dbReference>
<feature type="domain" description="ABC transmembrane type-1" evidence="8">
    <location>
        <begin position="99"/>
        <end position="312"/>
    </location>
</feature>
<feature type="transmembrane region" description="Helical" evidence="7">
    <location>
        <begin position="291"/>
        <end position="313"/>
    </location>
</feature>
<proteinExistence type="inferred from homology"/>
<dbReference type="AlphaFoldDB" id="A0A1N6DFQ6"/>
<dbReference type="Pfam" id="PF00528">
    <property type="entry name" value="BPD_transp_1"/>
    <property type="match status" value="1"/>
</dbReference>
<sequence>MNVLSSTARATAGPTAEAVPLDAAPRPPRRRRRSSIGHPRITPYLFLLPTIVLFLGFKLYPYLSAFWTSLTSNIGGVITFVGLDNYLRLLNDPLFYTALGNTALILVVQVPLMLALGIVLAVAFNSLLLKGRAFFRMAFFVPIVMGLVAYGILFSALFDSSAGIVNELLGYVGIGPIPWLVDPFWAKISIVIAMTWHYTGQNAIIYLAQLQSIPGELYEAAQVDGANGWQRFRNITLPGLRPALLLTVVLSTIGTLQLFDEPYVLTNGGPDNATLTVGMYLYQNGFKYFDFGYASAIGYALTVIIAVVSLIQFRLFRERAPKPISLKKPTSPKEKTR</sequence>
<protein>
    <submittedName>
        <fullName evidence="9">Carbohydrate ABC transporter membrane protein 1, CUT1 family</fullName>
    </submittedName>
</protein>
<dbReference type="RefSeq" id="WP_084183496.1">
    <property type="nucleotide sequence ID" value="NZ_FSRJ01000001.1"/>
</dbReference>
<keyword evidence="10" id="KW-1185">Reference proteome</keyword>
<keyword evidence="4 7" id="KW-0812">Transmembrane</keyword>
<dbReference type="SUPFAM" id="SSF161098">
    <property type="entry name" value="MetI-like"/>
    <property type="match status" value="1"/>
</dbReference>
<dbReference type="PROSITE" id="PS50928">
    <property type="entry name" value="ABC_TM1"/>
    <property type="match status" value="1"/>
</dbReference>
<dbReference type="GO" id="GO:0055085">
    <property type="term" value="P:transmembrane transport"/>
    <property type="evidence" value="ECO:0007669"/>
    <property type="project" value="InterPro"/>
</dbReference>
<name>A0A1N6DFQ6_9MICO</name>
<comment type="subcellular location">
    <subcellularLocation>
        <location evidence="1 7">Cell membrane</location>
        <topology evidence="1 7">Multi-pass membrane protein</topology>
    </subcellularLocation>
</comment>
<reference evidence="10" key="1">
    <citation type="submission" date="2016-11" db="EMBL/GenBank/DDBJ databases">
        <authorList>
            <person name="Varghese N."/>
            <person name="Submissions S."/>
        </authorList>
    </citation>
    <scope>NUCLEOTIDE SEQUENCE [LARGE SCALE GENOMIC DNA]</scope>
    <source>
        <strain evidence="10">DSM 8595</strain>
    </source>
</reference>
<dbReference type="PANTHER" id="PTHR30193">
    <property type="entry name" value="ABC TRANSPORTER PERMEASE PROTEIN"/>
    <property type="match status" value="1"/>
</dbReference>
<evidence type="ECO:0000256" key="3">
    <source>
        <dbReference type="ARBA" id="ARBA00022475"/>
    </source>
</evidence>
<comment type="similarity">
    <text evidence="7">Belongs to the binding-protein-dependent transport system permease family.</text>
</comment>
<accession>A0A1N6DFQ6</accession>
<dbReference type="PANTHER" id="PTHR30193:SF37">
    <property type="entry name" value="INNER MEMBRANE ABC TRANSPORTER PERMEASE PROTEIN YCJO"/>
    <property type="match status" value="1"/>
</dbReference>
<keyword evidence="2 7" id="KW-0813">Transport</keyword>
<keyword evidence="5 7" id="KW-1133">Transmembrane helix</keyword>
<dbReference type="EMBL" id="FSRJ01000001">
    <property type="protein sequence ID" value="SIN69523.1"/>
    <property type="molecule type" value="Genomic_DNA"/>
</dbReference>
<dbReference type="STRING" id="232089.SAMN05443544_0143"/>
<dbReference type="InterPro" id="IPR035906">
    <property type="entry name" value="MetI-like_sf"/>
</dbReference>
<evidence type="ECO:0000256" key="4">
    <source>
        <dbReference type="ARBA" id="ARBA00022692"/>
    </source>
</evidence>
<evidence type="ECO:0000256" key="7">
    <source>
        <dbReference type="RuleBase" id="RU363032"/>
    </source>
</evidence>
<dbReference type="Gene3D" id="1.10.3720.10">
    <property type="entry name" value="MetI-like"/>
    <property type="match status" value="1"/>
</dbReference>
<dbReference type="InterPro" id="IPR000515">
    <property type="entry name" value="MetI-like"/>
</dbReference>
<keyword evidence="6 7" id="KW-0472">Membrane</keyword>
<feature type="transmembrane region" description="Helical" evidence="7">
    <location>
        <begin position="94"/>
        <end position="127"/>
    </location>
</feature>
<keyword evidence="3" id="KW-1003">Cell membrane</keyword>
<evidence type="ECO:0000313" key="10">
    <source>
        <dbReference type="Proteomes" id="UP000184699"/>
    </source>
</evidence>
<dbReference type="CDD" id="cd06261">
    <property type="entry name" value="TM_PBP2"/>
    <property type="match status" value="1"/>
</dbReference>
<feature type="transmembrane region" description="Helical" evidence="7">
    <location>
        <begin position="41"/>
        <end position="60"/>
    </location>
</feature>